<dbReference type="KEGG" id="puo:RZN69_21180"/>
<dbReference type="Pfam" id="PF13670">
    <property type="entry name" value="PepSY_2"/>
    <property type="match status" value="2"/>
</dbReference>
<sequence length="154" mass="17338">MSNQTISISCLTMILAFSNHTLRADEPTRDAKPFSEIASLMESEGYLISEATYKKGDWEVEALKDGTAYELRLEGTTGKVRWQKVDDTDDPWPPNNAKPLSAIAQTVEKTGYVISEVDYERNNIWEVEAYKEGVKYELKLNALTGALLIEKLDT</sequence>
<dbReference type="AlphaFoldDB" id="A0AAQ3L9I5"/>
<dbReference type="InterPro" id="IPR025711">
    <property type="entry name" value="PepSY"/>
</dbReference>
<keyword evidence="3" id="KW-1185">Reference proteome</keyword>
<dbReference type="Proteomes" id="UP001304300">
    <property type="component" value="Chromosome"/>
</dbReference>
<feature type="domain" description="PepSY" evidence="1">
    <location>
        <begin position="18"/>
        <end position="80"/>
    </location>
</feature>
<evidence type="ECO:0000313" key="3">
    <source>
        <dbReference type="Proteomes" id="UP001304300"/>
    </source>
</evidence>
<dbReference type="RefSeq" id="WP_317833548.1">
    <property type="nucleotide sequence ID" value="NZ_CP136920.1"/>
</dbReference>
<feature type="domain" description="PepSY" evidence="1">
    <location>
        <begin position="93"/>
        <end position="147"/>
    </location>
</feature>
<gene>
    <name evidence="2" type="ORF">RZN69_21180</name>
</gene>
<accession>A0AAQ3L9I5</accession>
<name>A0AAQ3L9I5_9BACT</name>
<proteinExistence type="predicted"/>
<evidence type="ECO:0000259" key="1">
    <source>
        <dbReference type="Pfam" id="PF13670"/>
    </source>
</evidence>
<organism evidence="2 3">
    <name type="scientific">Rubellicoccus peritrichatus</name>
    <dbReference type="NCBI Taxonomy" id="3080537"/>
    <lineage>
        <taxon>Bacteria</taxon>
        <taxon>Pseudomonadati</taxon>
        <taxon>Verrucomicrobiota</taxon>
        <taxon>Opitutia</taxon>
        <taxon>Puniceicoccales</taxon>
        <taxon>Cerasicoccaceae</taxon>
        <taxon>Rubellicoccus</taxon>
    </lineage>
</organism>
<evidence type="ECO:0000313" key="2">
    <source>
        <dbReference type="EMBL" id="WOO41142.1"/>
    </source>
</evidence>
<protein>
    <submittedName>
        <fullName evidence="2">PepSY domain-containing protein</fullName>
    </submittedName>
</protein>
<dbReference type="EMBL" id="CP136920">
    <property type="protein sequence ID" value="WOO41142.1"/>
    <property type="molecule type" value="Genomic_DNA"/>
</dbReference>
<reference evidence="2 3" key="1">
    <citation type="submission" date="2023-10" db="EMBL/GenBank/DDBJ databases">
        <title>Rubellicoccus peritrichatus gen. nov., sp. nov., isolated from an algae of coral reef tank.</title>
        <authorList>
            <person name="Luo J."/>
        </authorList>
    </citation>
    <scope>NUCLEOTIDE SEQUENCE [LARGE SCALE GENOMIC DNA]</scope>
    <source>
        <strain evidence="2 3">CR14</strain>
    </source>
</reference>